<evidence type="ECO:0000313" key="2">
    <source>
        <dbReference type="EMBL" id="QCZ93117.1"/>
    </source>
</evidence>
<feature type="compositionally biased region" description="Polar residues" evidence="1">
    <location>
        <begin position="1"/>
        <end position="13"/>
    </location>
</feature>
<dbReference type="Proteomes" id="UP000304912">
    <property type="component" value="Chromosome"/>
</dbReference>
<accession>A0A5B7YBK9</accession>
<evidence type="ECO:0000256" key="1">
    <source>
        <dbReference type="SAM" id="MobiDB-lite"/>
    </source>
</evidence>
<evidence type="ECO:0000313" key="3">
    <source>
        <dbReference type="Proteomes" id="UP000304912"/>
    </source>
</evidence>
<gene>
    <name evidence="2" type="ORF">FBQ74_06270</name>
</gene>
<protein>
    <recommendedName>
        <fullName evidence="4">Chromosome partitioning protein ParA</fullName>
    </recommendedName>
</protein>
<feature type="region of interest" description="Disordered" evidence="1">
    <location>
        <begin position="1"/>
        <end position="37"/>
    </location>
</feature>
<proteinExistence type="predicted"/>
<sequence>MEIHSSLSIVQPQDRSRTVRPEPVESQSGKKPHTIEPAAVPAFVRMAASEDTLNKAHRFHSEAIYDQPLGKAQHAVTEYMSFEREQKREAIRDMMGVDLYA</sequence>
<feature type="compositionally biased region" description="Basic and acidic residues" evidence="1">
    <location>
        <begin position="14"/>
        <end position="23"/>
    </location>
</feature>
<dbReference type="EMBL" id="CP039852">
    <property type="protein sequence ID" value="QCZ93117.1"/>
    <property type="molecule type" value="Genomic_DNA"/>
</dbReference>
<dbReference type="AlphaFoldDB" id="A0A5B7YBK9"/>
<name>A0A5B7YBK9_9ALTE</name>
<dbReference type="KEGG" id="salk:FBQ74_06270"/>
<dbReference type="RefSeq" id="WP_139755864.1">
    <property type="nucleotide sequence ID" value="NZ_CP039852.1"/>
</dbReference>
<evidence type="ECO:0008006" key="4">
    <source>
        <dbReference type="Google" id="ProtNLM"/>
    </source>
</evidence>
<dbReference type="OrthoDB" id="6322352at2"/>
<reference evidence="2 3" key="1">
    <citation type="submission" date="2019-04" db="EMBL/GenBank/DDBJ databases">
        <title>Salinimonas iocasae sp. nov., a halophilic bacterium isolated from the outer tube casing of tubeworms in Okinawa Trough.</title>
        <authorList>
            <person name="Zhang H."/>
            <person name="Wang H."/>
            <person name="Li C."/>
        </authorList>
    </citation>
    <scope>NUCLEOTIDE SEQUENCE [LARGE SCALE GENOMIC DNA]</scope>
    <source>
        <strain evidence="2 3">KX18D6</strain>
    </source>
</reference>
<keyword evidence="3" id="KW-1185">Reference proteome</keyword>
<organism evidence="2 3">
    <name type="scientific">Salinimonas iocasae</name>
    <dbReference type="NCBI Taxonomy" id="2572577"/>
    <lineage>
        <taxon>Bacteria</taxon>
        <taxon>Pseudomonadati</taxon>
        <taxon>Pseudomonadota</taxon>
        <taxon>Gammaproteobacteria</taxon>
        <taxon>Alteromonadales</taxon>
        <taxon>Alteromonadaceae</taxon>
        <taxon>Alteromonas/Salinimonas group</taxon>
        <taxon>Salinimonas</taxon>
    </lineage>
</organism>